<proteinExistence type="predicted"/>
<keyword evidence="2" id="KW-1185">Reference proteome</keyword>
<accession>A0ABU7TAR3</accession>
<dbReference type="Gene3D" id="3.30.450.20">
    <property type="entry name" value="PAS domain"/>
    <property type="match status" value="1"/>
</dbReference>
<comment type="caution">
    <text evidence="1">The sequence shown here is derived from an EMBL/GenBank/DDBJ whole genome shotgun (WGS) entry which is preliminary data.</text>
</comment>
<organism evidence="1 2">
    <name type="scientific">Methylobacterium radiotolerans</name>
    <dbReference type="NCBI Taxonomy" id="31998"/>
    <lineage>
        <taxon>Bacteria</taxon>
        <taxon>Pseudomonadati</taxon>
        <taxon>Pseudomonadota</taxon>
        <taxon>Alphaproteobacteria</taxon>
        <taxon>Hyphomicrobiales</taxon>
        <taxon>Methylobacteriaceae</taxon>
        <taxon>Methylobacterium</taxon>
    </lineage>
</organism>
<reference evidence="1 2" key="1">
    <citation type="journal article" date="2012" name="Genet. Mol. Biol.">
        <title>Analysis of 16S rRNA and mxaF genes revealing insights into Methylobacterium niche-specific plant association.</title>
        <authorList>
            <person name="Dourado M.N."/>
            <person name="Andreote F.D."/>
            <person name="Dini-Andreote F."/>
            <person name="Conti R."/>
            <person name="Araujo J.M."/>
            <person name="Araujo W.L."/>
        </authorList>
    </citation>
    <scope>NUCLEOTIDE SEQUENCE [LARGE SCALE GENOMIC DNA]</scope>
    <source>
        <strain evidence="1 2">SR1.6/4</strain>
    </source>
</reference>
<evidence type="ECO:0000313" key="2">
    <source>
        <dbReference type="Proteomes" id="UP001349262"/>
    </source>
</evidence>
<sequence>MAEAGTIGAWEWDPATGHFLLDEGAADLMAGDGDLAGRALRGERATAGLDLQEADRFLAELFRATEQGEDEVSAEFHFAAVAGGLSRVLCRGRIERDGQERPVRAEGTLVDVAALSAEARALLGHDRDIAAEAIDEAAELLIAARQAIDLSGSRKLRRLVDAVLMELGREIASRPGSIDRPQH</sequence>
<name>A0ABU7TAR3_9HYPH</name>
<evidence type="ECO:0000313" key="1">
    <source>
        <dbReference type="EMBL" id="MEE7457715.1"/>
    </source>
</evidence>
<protein>
    <submittedName>
        <fullName evidence="1">Uncharacterized protein</fullName>
    </submittedName>
</protein>
<dbReference type="EMBL" id="MLBY01000004">
    <property type="protein sequence ID" value="MEE7457715.1"/>
    <property type="molecule type" value="Genomic_DNA"/>
</dbReference>
<gene>
    <name evidence="1" type="ORF">MRSR164_13300</name>
</gene>
<dbReference type="Proteomes" id="UP001349262">
    <property type="component" value="Unassembled WGS sequence"/>
</dbReference>